<gene>
    <name evidence="3" type="ORF">DSM3645_10892</name>
</gene>
<feature type="region of interest" description="Disordered" evidence="1">
    <location>
        <begin position="154"/>
        <end position="408"/>
    </location>
</feature>
<evidence type="ECO:0000313" key="3">
    <source>
        <dbReference type="EMBL" id="EAQ80346.1"/>
    </source>
</evidence>
<keyword evidence="2" id="KW-0732">Signal</keyword>
<evidence type="ECO:0000313" key="4">
    <source>
        <dbReference type="Proteomes" id="UP000004358"/>
    </source>
</evidence>
<dbReference type="HOGENOM" id="CLU_494934_0_0_0"/>
<dbReference type="Gene3D" id="1.25.40.10">
    <property type="entry name" value="Tetratricopeptide repeat domain"/>
    <property type="match status" value="1"/>
</dbReference>
<dbReference type="eggNOG" id="COG0457">
    <property type="taxonomic scope" value="Bacteria"/>
</dbReference>
<evidence type="ECO:0000256" key="1">
    <source>
        <dbReference type="SAM" id="MobiDB-lite"/>
    </source>
</evidence>
<feature type="compositionally biased region" description="Pro residues" evidence="1">
    <location>
        <begin position="185"/>
        <end position="194"/>
    </location>
</feature>
<reference evidence="3 4" key="1">
    <citation type="submission" date="2006-02" db="EMBL/GenBank/DDBJ databases">
        <authorList>
            <person name="Amann R."/>
            <person name="Ferriera S."/>
            <person name="Johnson J."/>
            <person name="Kravitz S."/>
            <person name="Halpern A."/>
            <person name="Remington K."/>
            <person name="Beeson K."/>
            <person name="Tran B."/>
            <person name="Rogers Y.-H."/>
            <person name="Friedman R."/>
            <person name="Venter J.C."/>
        </authorList>
    </citation>
    <scope>NUCLEOTIDE SEQUENCE [LARGE SCALE GENOMIC DNA]</scope>
    <source>
        <strain evidence="3 4">DSM 3645</strain>
    </source>
</reference>
<dbReference type="EMBL" id="AANZ01000009">
    <property type="protein sequence ID" value="EAQ80346.1"/>
    <property type="molecule type" value="Genomic_DNA"/>
</dbReference>
<dbReference type="OrthoDB" id="292244at2"/>
<dbReference type="InterPro" id="IPR011990">
    <property type="entry name" value="TPR-like_helical_dom_sf"/>
</dbReference>
<dbReference type="STRING" id="314230.DSM3645_10892"/>
<feature type="chain" id="PRO_5002665282" evidence="2">
    <location>
        <begin position="26"/>
        <end position="550"/>
    </location>
</feature>
<dbReference type="SUPFAM" id="SSF48452">
    <property type="entry name" value="TPR-like"/>
    <property type="match status" value="1"/>
</dbReference>
<comment type="caution">
    <text evidence="3">The sequence shown here is derived from an EMBL/GenBank/DDBJ whole genome shotgun (WGS) entry which is preliminary data.</text>
</comment>
<sequence>MTRNVVSASAVAALLWLGNPCVVSAQEPIVVELYGQGVHQFNRGEMSEAFITLSTAIDQGSKDPRAYYFRGLALWNLGRPEQAELDFEEGAKLELTTDRSFAIGKSLERVQGSARLKLEDYRQKIRVQEFIARKQWERQRYELLKQAEEEVLRGAAPASATLPVEPKASDPTDPFGSGEAVSPGAPTPTPPTTPAEPATPASEDPFGSSAEPAMPAPMNDDPFGSPTTPTEDPFAAPTKPAMESAPGAPATNDPFDAGAGTTPAPNNVPEMENAEATPSLDDPFGGSAKPAMDDPFAAPTKPAMESAPGAPATNDPFDAGAGTTPAPNNVPEMEDAEATPSLDDPFGGSAKPAMDDPFAAPTKPAMESAPGAPATNDPFDAGAGTTPAPNNVPEMETAEAGRAPLRGTANAMEGAAAAGGSTTRVVGAAISAIGSAFTPKLKTPSVPGLSGPSAPASDDPFAAPADMKPAASDDPFGASPAPASDDPFATPASDDPFGATPPAAMKPAPANDDPFAAPASDDPFGAAPAKEMEAKPAAGSSDPFADPFAN</sequence>
<name>A3ZSS2_9BACT</name>
<dbReference type="AlphaFoldDB" id="A3ZSS2"/>
<feature type="signal peptide" evidence="2">
    <location>
        <begin position="1"/>
        <end position="25"/>
    </location>
</feature>
<evidence type="ECO:0000256" key="2">
    <source>
        <dbReference type="SAM" id="SignalP"/>
    </source>
</evidence>
<organism evidence="3 4">
    <name type="scientific">Blastopirellula marina DSM 3645</name>
    <dbReference type="NCBI Taxonomy" id="314230"/>
    <lineage>
        <taxon>Bacteria</taxon>
        <taxon>Pseudomonadati</taxon>
        <taxon>Planctomycetota</taxon>
        <taxon>Planctomycetia</taxon>
        <taxon>Pirellulales</taxon>
        <taxon>Pirellulaceae</taxon>
        <taxon>Blastopirellula</taxon>
    </lineage>
</organism>
<feature type="region of interest" description="Disordered" evidence="1">
    <location>
        <begin position="436"/>
        <end position="550"/>
    </location>
</feature>
<protein>
    <submittedName>
        <fullName evidence="3">Uncharacterized protein</fullName>
    </submittedName>
</protein>
<dbReference type="Proteomes" id="UP000004358">
    <property type="component" value="Unassembled WGS sequence"/>
</dbReference>
<dbReference type="RefSeq" id="WP_002655775.1">
    <property type="nucleotide sequence ID" value="NZ_CH672377.1"/>
</dbReference>
<accession>A3ZSS2</accession>
<feature type="compositionally biased region" description="Low complexity" evidence="1">
    <location>
        <begin position="450"/>
        <end position="539"/>
    </location>
</feature>
<proteinExistence type="predicted"/>